<evidence type="ECO:0000256" key="1">
    <source>
        <dbReference type="SAM" id="Phobius"/>
    </source>
</evidence>
<feature type="transmembrane region" description="Helical" evidence="1">
    <location>
        <begin position="147"/>
        <end position="165"/>
    </location>
</feature>
<feature type="transmembrane region" description="Helical" evidence="1">
    <location>
        <begin position="21"/>
        <end position="39"/>
    </location>
</feature>
<evidence type="ECO:0000313" key="3">
    <source>
        <dbReference type="Proteomes" id="UP000182427"/>
    </source>
</evidence>
<feature type="transmembrane region" description="Helical" evidence="1">
    <location>
        <begin position="116"/>
        <end position="135"/>
    </location>
</feature>
<dbReference type="EMBL" id="LT629690">
    <property type="protein sequence ID" value="SDF93830.1"/>
    <property type="molecule type" value="Genomic_DNA"/>
</dbReference>
<feature type="transmembrane region" description="Helical" evidence="1">
    <location>
        <begin position="93"/>
        <end position="110"/>
    </location>
</feature>
<gene>
    <name evidence="2" type="ORF">SAMN05444167_3759</name>
</gene>
<dbReference type="InterPro" id="IPR018750">
    <property type="entry name" value="DUF2306_membrane"/>
</dbReference>
<sequence length="210" mass="23956">MATLPAIAPGTPARRLRPHHYLWIVLGLMGLSVLAYTDYPTFLGSDPLHARARFLKELAILIPHAVCGVTATVLGPFLFSTRFRQRHLLRHRVMGRVYVICIAVAAPTAYLLEPNIANGVGGLLWAACTFAAYQTARNRQIQAHRQWMVRSYLFTLNFIFTRVANPIPAWVHLSDERFFLILISLFAAYLFFPDIYFNWRELTTRRKAAV</sequence>
<keyword evidence="1" id="KW-0812">Transmembrane</keyword>
<dbReference type="Proteomes" id="UP000182427">
    <property type="component" value="Chromosome I"/>
</dbReference>
<protein>
    <submittedName>
        <fullName evidence="2">Uncharacterized membrane protein</fullName>
    </submittedName>
</protein>
<feature type="transmembrane region" description="Helical" evidence="1">
    <location>
        <begin position="59"/>
        <end position="81"/>
    </location>
</feature>
<keyword evidence="1" id="KW-1133">Transmembrane helix</keyword>
<dbReference type="AlphaFoldDB" id="A0A1G7Q8B2"/>
<keyword evidence="3" id="KW-1185">Reference proteome</keyword>
<accession>A0A1G7Q8B2</accession>
<feature type="transmembrane region" description="Helical" evidence="1">
    <location>
        <begin position="177"/>
        <end position="197"/>
    </location>
</feature>
<dbReference type="RefSeq" id="WP_083346504.1">
    <property type="nucleotide sequence ID" value="NZ_LT629690.1"/>
</dbReference>
<reference evidence="2 3" key="1">
    <citation type="submission" date="2016-10" db="EMBL/GenBank/DDBJ databases">
        <authorList>
            <person name="de Groot N.N."/>
        </authorList>
    </citation>
    <scope>NUCLEOTIDE SEQUENCE [LARGE SCALE GENOMIC DNA]</scope>
    <source>
        <strain evidence="2 3">GAS232</strain>
    </source>
</reference>
<keyword evidence="1" id="KW-0472">Membrane</keyword>
<proteinExistence type="predicted"/>
<dbReference type="Pfam" id="PF10067">
    <property type="entry name" value="DUF2306"/>
    <property type="match status" value="1"/>
</dbReference>
<name>A0A1G7Q8B2_9BACT</name>
<dbReference type="OrthoDB" id="195502at2"/>
<organism evidence="2 3">
    <name type="scientific">Terriglobus roseus</name>
    <dbReference type="NCBI Taxonomy" id="392734"/>
    <lineage>
        <taxon>Bacteria</taxon>
        <taxon>Pseudomonadati</taxon>
        <taxon>Acidobacteriota</taxon>
        <taxon>Terriglobia</taxon>
        <taxon>Terriglobales</taxon>
        <taxon>Acidobacteriaceae</taxon>
        <taxon>Terriglobus</taxon>
    </lineage>
</organism>
<evidence type="ECO:0000313" key="2">
    <source>
        <dbReference type="EMBL" id="SDF93830.1"/>
    </source>
</evidence>